<dbReference type="GeneID" id="87944645"/>
<dbReference type="AlphaFoldDB" id="A0AAX4IJD7"/>
<sequence length="163" mass="18903">MADFTYTDKGGEHMPPVLQKLGALPGLWCLQTITYHFEVKGTVFGCDEPFRLSQKQMNQARKYAYRNTDIPSDFFFSARVYNVEATPDLGVYPDPWWRIFKCRWSMTASNNGFFDHPCTPTRESLSILDRMIVYLVSFDGVTFAPSSLNCWRRGHVDRPDRHC</sequence>
<dbReference type="KEGG" id="cdet:87944645"/>
<dbReference type="RefSeq" id="XP_062780352.1">
    <property type="nucleotide sequence ID" value="XM_062924301.1"/>
</dbReference>
<evidence type="ECO:0000313" key="2">
    <source>
        <dbReference type="Proteomes" id="UP001322277"/>
    </source>
</evidence>
<dbReference type="EMBL" id="CP137309">
    <property type="protein sequence ID" value="WQF83128.1"/>
    <property type="molecule type" value="Genomic_DNA"/>
</dbReference>
<name>A0AAX4IJD7_9PEZI</name>
<evidence type="ECO:0000313" key="1">
    <source>
        <dbReference type="EMBL" id="WQF83128.1"/>
    </source>
</evidence>
<protein>
    <submittedName>
        <fullName evidence="1">Uncharacterized protein</fullName>
    </submittedName>
</protein>
<dbReference type="Proteomes" id="UP001322277">
    <property type="component" value="Chromosome 5"/>
</dbReference>
<organism evidence="1 2">
    <name type="scientific">Colletotrichum destructivum</name>
    <dbReference type="NCBI Taxonomy" id="34406"/>
    <lineage>
        <taxon>Eukaryota</taxon>
        <taxon>Fungi</taxon>
        <taxon>Dikarya</taxon>
        <taxon>Ascomycota</taxon>
        <taxon>Pezizomycotina</taxon>
        <taxon>Sordariomycetes</taxon>
        <taxon>Hypocreomycetidae</taxon>
        <taxon>Glomerellales</taxon>
        <taxon>Glomerellaceae</taxon>
        <taxon>Colletotrichum</taxon>
        <taxon>Colletotrichum destructivum species complex</taxon>
    </lineage>
</organism>
<keyword evidence="2" id="KW-1185">Reference proteome</keyword>
<accession>A0AAX4IJD7</accession>
<gene>
    <name evidence="1" type="ORF">CDEST_08142</name>
</gene>
<reference evidence="2" key="1">
    <citation type="journal article" date="2023" name="bioRxiv">
        <title>Complete genome of the Medicago anthracnose fungus, Colletotrichum destructivum, reveals a mini-chromosome-like region within a core chromosome.</title>
        <authorList>
            <person name="Lapalu N."/>
            <person name="Simon A."/>
            <person name="Lu A."/>
            <person name="Plaumann P.-L."/>
            <person name="Amselem J."/>
            <person name="Pigne S."/>
            <person name="Auger A."/>
            <person name="Koch C."/>
            <person name="Dallery J.-F."/>
            <person name="O'Connell R.J."/>
        </authorList>
    </citation>
    <scope>NUCLEOTIDE SEQUENCE [LARGE SCALE GENOMIC DNA]</scope>
    <source>
        <strain evidence="2">CBS 520.97</strain>
    </source>
</reference>
<proteinExistence type="predicted"/>